<dbReference type="Proteomes" id="UP000276776">
    <property type="component" value="Unassembled WGS sequence"/>
</dbReference>
<dbReference type="OrthoDB" id="343907at2759"/>
<evidence type="ECO:0000313" key="3">
    <source>
        <dbReference type="Proteomes" id="UP000276776"/>
    </source>
</evidence>
<reference evidence="2 3" key="2">
    <citation type="submission" date="2018-11" db="EMBL/GenBank/DDBJ databases">
        <authorList>
            <consortium name="Pathogen Informatics"/>
        </authorList>
    </citation>
    <scope>NUCLEOTIDE SEQUENCE [LARGE SCALE GENOMIC DNA]</scope>
</reference>
<dbReference type="OMA" id="KSAIFCY"/>
<dbReference type="PANTHER" id="PTHR13378:SF1">
    <property type="entry name" value="RAGULATOR COMPLEX PROTEIN LAMTOR3"/>
    <property type="match status" value="1"/>
</dbReference>
<dbReference type="SMART" id="SM01278">
    <property type="entry name" value="MAPKK1_Int"/>
    <property type="match status" value="1"/>
</dbReference>
<evidence type="ECO:0000313" key="4">
    <source>
        <dbReference type="WBParaSite" id="TCLT_0000295601-mRNA-1"/>
    </source>
</evidence>
<proteinExistence type="inferred from homology"/>
<gene>
    <name evidence="2" type="ORF">TCLT_LOCUS2957</name>
</gene>
<comment type="similarity">
    <text evidence="1">Belongs to the LAMTOR3 family.</text>
</comment>
<dbReference type="WBParaSite" id="TCLT_0000295601-mRNA-1">
    <property type="protein sequence ID" value="TCLT_0000295601-mRNA-1"/>
    <property type="gene ID" value="TCLT_0000295601"/>
</dbReference>
<dbReference type="STRING" id="103827.A0A0N5CRV6"/>
<dbReference type="SUPFAM" id="SSF103196">
    <property type="entry name" value="Roadblock/LC7 domain"/>
    <property type="match status" value="1"/>
</dbReference>
<accession>A0A0N5CRV6</accession>
<dbReference type="GO" id="GO:0071230">
    <property type="term" value="P:cellular response to amino acid stimulus"/>
    <property type="evidence" value="ECO:0007669"/>
    <property type="project" value="TreeGrafter"/>
</dbReference>
<organism evidence="4">
    <name type="scientific">Thelazia callipaeda</name>
    <name type="common">Oriental eyeworm</name>
    <name type="synonym">Parasitic nematode</name>
    <dbReference type="NCBI Taxonomy" id="103827"/>
    <lineage>
        <taxon>Eukaryota</taxon>
        <taxon>Metazoa</taxon>
        <taxon>Ecdysozoa</taxon>
        <taxon>Nematoda</taxon>
        <taxon>Chromadorea</taxon>
        <taxon>Rhabditida</taxon>
        <taxon>Spirurina</taxon>
        <taxon>Spiruromorpha</taxon>
        <taxon>Thelazioidea</taxon>
        <taxon>Thelaziidae</taxon>
        <taxon>Thelazia</taxon>
    </lineage>
</organism>
<evidence type="ECO:0000313" key="2">
    <source>
        <dbReference type="EMBL" id="VDM99182.1"/>
    </source>
</evidence>
<dbReference type="AlphaFoldDB" id="A0A0N5CRV6"/>
<dbReference type="PANTHER" id="PTHR13378">
    <property type="entry name" value="REGULATOR COMPLEX PROTEIN LAMTOR3"/>
    <property type="match status" value="1"/>
</dbReference>
<name>A0A0N5CRV6_THECL</name>
<evidence type="ECO:0000256" key="1">
    <source>
        <dbReference type="ARBA" id="ARBA00005356"/>
    </source>
</evidence>
<dbReference type="Pfam" id="PF08923">
    <property type="entry name" value="MAPKK1_Int"/>
    <property type="match status" value="1"/>
</dbReference>
<dbReference type="GO" id="GO:0071986">
    <property type="term" value="C:Ragulator complex"/>
    <property type="evidence" value="ECO:0007669"/>
    <property type="project" value="TreeGrafter"/>
</dbReference>
<sequence length="122" mass="13356">MEISKSLQKLLANTRGVQHIFITDKDGIPIVGVNGSGNEDIRNRMQLINSNQITLDQIAKLNLGEQKSAIFCYESTTVVVLQINPLTVIIIANADAFIGSLRNLRRPLEPIVSEIAVVAGFQ</sequence>
<protein>
    <submittedName>
        <fullName evidence="4">Robl_LC7 domain-containing protein</fullName>
    </submittedName>
</protein>
<dbReference type="Gene3D" id="3.30.450.30">
    <property type="entry name" value="Dynein light chain 2a, cytoplasmic"/>
    <property type="match status" value="1"/>
</dbReference>
<dbReference type="EMBL" id="UYYF01000833">
    <property type="protein sequence ID" value="VDM99182.1"/>
    <property type="molecule type" value="Genomic_DNA"/>
</dbReference>
<keyword evidence="3" id="KW-1185">Reference proteome</keyword>
<reference evidence="4" key="1">
    <citation type="submission" date="2017-02" db="UniProtKB">
        <authorList>
            <consortium name="WormBaseParasite"/>
        </authorList>
    </citation>
    <scope>IDENTIFICATION</scope>
</reference>
<dbReference type="InterPro" id="IPR015019">
    <property type="entry name" value="LAMTOR3"/>
</dbReference>
<dbReference type="GO" id="GO:0032008">
    <property type="term" value="P:positive regulation of TOR signaling"/>
    <property type="evidence" value="ECO:0007669"/>
    <property type="project" value="TreeGrafter"/>
</dbReference>